<keyword evidence="3" id="KW-1185">Reference proteome</keyword>
<gene>
    <name evidence="2" type="ORF">BaRGS_00007913</name>
</gene>
<evidence type="ECO:0000256" key="1">
    <source>
        <dbReference type="SAM" id="MobiDB-lite"/>
    </source>
</evidence>
<sequence length="97" mass="10773">MDGRPVASLFPPRTLSQLPNAPGLIPRPYLEPLPSCCPPVATSLQTTLTSRFVEQDGPRVSFHLRQDKHVLVMGNRCERCLLWMSFGVSESPSPLSR</sequence>
<dbReference type="EMBL" id="JACVVK020000034">
    <property type="protein sequence ID" value="KAK7501033.1"/>
    <property type="molecule type" value="Genomic_DNA"/>
</dbReference>
<dbReference type="Proteomes" id="UP001519460">
    <property type="component" value="Unassembled WGS sequence"/>
</dbReference>
<proteinExistence type="predicted"/>
<name>A0ABD0LPU6_9CAEN</name>
<dbReference type="AlphaFoldDB" id="A0ABD0LPU6"/>
<feature type="region of interest" description="Disordered" evidence="1">
    <location>
        <begin position="1"/>
        <end position="21"/>
    </location>
</feature>
<reference evidence="2 3" key="1">
    <citation type="journal article" date="2023" name="Sci. Data">
        <title>Genome assembly of the Korean intertidal mud-creeper Batillaria attramentaria.</title>
        <authorList>
            <person name="Patra A.K."/>
            <person name="Ho P.T."/>
            <person name="Jun S."/>
            <person name="Lee S.J."/>
            <person name="Kim Y."/>
            <person name="Won Y.J."/>
        </authorList>
    </citation>
    <scope>NUCLEOTIDE SEQUENCE [LARGE SCALE GENOMIC DNA]</scope>
    <source>
        <strain evidence="2">Wonlab-2016</strain>
    </source>
</reference>
<evidence type="ECO:0000313" key="2">
    <source>
        <dbReference type="EMBL" id="KAK7501033.1"/>
    </source>
</evidence>
<organism evidence="2 3">
    <name type="scientific">Batillaria attramentaria</name>
    <dbReference type="NCBI Taxonomy" id="370345"/>
    <lineage>
        <taxon>Eukaryota</taxon>
        <taxon>Metazoa</taxon>
        <taxon>Spiralia</taxon>
        <taxon>Lophotrochozoa</taxon>
        <taxon>Mollusca</taxon>
        <taxon>Gastropoda</taxon>
        <taxon>Caenogastropoda</taxon>
        <taxon>Sorbeoconcha</taxon>
        <taxon>Cerithioidea</taxon>
        <taxon>Batillariidae</taxon>
        <taxon>Batillaria</taxon>
    </lineage>
</organism>
<protein>
    <submittedName>
        <fullName evidence="2">Uncharacterized protein</fullName>
    </submittedName>
</protein>
<comment type="caution">
    <text evidence="2">The sequence shown here is derived from an EMBL/GenBank/DDBJ whole genome shotgun (WGS) entry which is preliminary data.</text>
</comment>
<accession>A0ABD0LPU6</accession>
<evidence type="ECO:0000313" key="3">
    <source>
        <dbReference type="Proteomes" id="UP001519460"/>
    </source>
</evidence>